<evidence type="ECO:0000313" key="3">
    <source>
        <dbReference type="Proteomes" id="UP000000702"/>
    </source>
</evidence>
<reference evidence="3" key="1">
    <citation type="submission" date="2011-07" db="EMBL/GenBank/DDBJ databases">
        <title>Divergent evolution of antigenic variation in African trypanosomes.</title>
        <authorList>
            <person name="Jackson A.P."/>
            <person name="Berry A."/>
            <person name="Allison H.C."/>
            <person name="Burton P."/>
            <person name="Anderson J."/>
            <person name="Aslett M."/>
            <person name="Brown R."/>
            <person name="Corton N."/>
            <person name="Harris D."/>
            <person name="Hauser H."/>
            <person name="Gamble J."/>
            <person name="Gilderthorp R."/>
            <person name="McQuillan J."/>
            <person name="Quail M.A."/>
            <person name="Sanders M."/>
            <person name="Van Tonder A."/>
            <person name="Ginger M.L."/>
            <person name="Donelson J.E."/>
            <person name="Field M.C."/>
            <person name="Barry J.D."/>
            <person name="Berriman M."/>
            <person name="Hertz-Fowler C."/>
        </authorList>
    </citation>
    <scope>NUCLEOTIDE SEQUENCE [LARGE SCALE GENOMIC DNA]</scope>
    <source>
        <strain evidence="3">IL3000</strain>
    </source>
</reference>
<protein>
    <submittedName>
        <fullName evidence="2">WGS project CAEQ00000000 data, annotated contig 1556</fullName>
    </submittedName>
</protein>
<dbReference type="VEuPathDB" id="TriTrypDB:TcIL3000_0_38090"/>
<gene>
    <name evidence="2" type="ORF">TCIL3000_0_38090</name>
</gene>
<feature type="region of interest" description="Disordered" evidence="1">
    <location>
        <begin position="24"/>
        <end position="79"/>
    </location>
</feature>
<reference evidence="2 3" key="2">
    <citation type="journal article" date="2012" name="Proc. Natl. Acad. Sci. U.S.A.">
        <title>Antigenic diversity is generated by distinct evolutionary mechanisms in African trypanosome species.</title>
        <authorList>
            <person name="Jackson A.P."/>
            <person name="Berry A."/>
            <person name="Aslett M."/>
            <person name="Allison H.C."/>
            <person name="Burton P."/>
            <person name="Vavrova-Anderson J."/>
            <person name="Brown R."/>
            <person name="Browne H."/>
            <person name="Corton N."/>
            <person name="Hauser H."/>
            <person name="Gamble J."/>
            <person name="Gilderthorp R."/>
            <person name="Marcello L."/>
            <person name="McQuillan J."/>
            <person name="Otto T.D."/>
            <person name="Quail M.A."/>
            <person name="Sanders M.J."/>
            <person name="van Tonder A."/>
            <person name="Ginger M.L."/>
            <person name="Field M.C."/>
            <person name="Barry J.D."/>
            <person name="Hertz-Fowler C."/>
            <person name="Berriman M."/>
        </authorList>
    </citation>
    <scope>NUCLEOTIDE SEQUENCE [LARGE SCALE GENOMIC DNA]</scope>
    <source>
        <strain evidence="2 3">IL3000</strain>
    </source>
</reference>
<comment type="caution">
    <text evidence="2">The sequence shown here is derived from an EMBL/GenBank/DDBJ whole genome shotgun (WGS) entry which is preliminary data.</text>
</comment>
<proteinExistence type="predicted"/>
<feature type="compositionally biased region" description="Polar residues" evidence="1">
    <location>
        <begin position="156"/>
        <end position="166"/>
    </location>
</feature>
<accession>F9W732</accession>
<dbReference type="AlphaFoldDB" id="F9W732"/>
<organism evidence="2 3">
    <name type="scientific">Trypanosoma congolense (strain IL3000)</name>
    <dbReference type="NCBI Taxonomy" id="1068625"/>
    <lineage>
        <taxon>Eukaryota</taxon>
        <taxon>Discoba</taxon>
        <taxon>Euglenozoa</taxon>
        <taxon>Kinetoplastea</taxon>
        <taxon>Metakinetoplastina</taxon>
        <taxon>Trypanosomatida</taxon>
        <taxon>Trypanosomatidae</taxon>
        <taxon>Trypanosoma</taxon>
        <taxon>Nannomonas</taxon>
    </lineage>
</organism>
<sequence length="242" mass="26538">MGCGASKPSVEHCNKSQLELEQANAQQLSCPIADDSPTPPAPEVPQASEMDTGVNKRSSEVSLSSKFPSEGASNLPYRMSRGISDADSDLRNGSGMLSNDECAASDFATFSHKGYRCLYCHREGDVGVCNSSFPALVCEDCSCHNGWEQEAGQTSDNIQTKTNGSNAAEEHSNKSEGFRSSFAGTACEHRNVCDDQYERCSRCTRQRRRRISRERICIRYTSEAIYVDDVRCSHTRTGGFES</sequence>
<evidence type="ECO:0000256" key="1">
    <source>
        <dbReference type="SAM" id="MobiDB-lite"/>
    </source>
</evidence>
<evidence type="ECO:0000313" key="2">
    <source>
        <dbReference type="EMBL" id="CCD12991.1"/>
    </source>
</evidence>
<keyword evidence="3" id="KW-1185">Reference proteome</keyword>
<name>F9W732_TRYCI</name>
<dbReference type="Proteomes" id="UP000000702">
    <property type="component" value="Unassembled WGS sequence"/>
</dbReference>
<feature type="compositionally biased region" description="Basic and acidic residues" evidence="1">
    <location>
        <begin position="168"/>
        <end position="177"/>
    </location>
</feature>
<feature type="region of interest" description="Disordered" evidence="1">
    <location>
        <begin position="156"/>
        <end position="177"/>
    </location>
</feature>
<dbReference type="EMBL" id="CAEQ01000970">
    <property type="protein sequence ID" value="CCD12991.1"/>
    <property type="molecule type" value="Genomic_DNA"/>
</dbReference>